<evidence type="ECO:0000313" key="6">
    <source>
        <dbReference type="Proteomes" id="UP001278766"/>
    </source>
</evidence>
<dbReference type="Gene3D" id="1.25.40.20">
    <property type="entry name" value="Ankyrin repeat-containing domain"/>
    <property type="match status" value="1"/>
</dbReference>
<proteinExistence type="predicted"/>
<name>A0AAE0LX35_9PEZI</name>
<dbReference type="GO" id="GO:0085020">
    <property type="term" value="P:protein K6-linked ubiquitination"/>
    <property type="evidence" value="ECO:0007669"/>
    <property type="project" value="TreeGrafter"/>
</dbReference>
<keyword evidence="2 3" id="KW-0040">ANK repeat</keyword>
<dbReference type="Proteomes" id="UP001278766">
    <property type="component" value="Unassembled WGS sequence"/>
</dbReference>
<keyword evidence="1" id="KW-0677">Repeat</keyword>
<evidence type="ECO:0000256" key="2">
    <source>
        <dbReference type="ARBA" id="ARBA00023043"/>
    </source>
</evidence>
<dbReference type="EMBL" id="JAUEPN010000001">
    <property type="protein sequence ID" value="KAK3299914.1"/>
    <property type="molecule type" value="Genomic_DNA"/>
</dbReference>
<dbReference type="SMART" id="SM00248">
    <property type="entry name" value="ANK"/>
    <property type="match status" value="1"/>
</dbReference>
<comment type="caution">
    <text evidence="5">The sequence shown here is derived from an EMBL/GenBank/DDBJ whole genome shotgun (WGS) entry which is preliminary data.</text>
</comment>
<dbReference type="InterPro" id="IPR002110">
    <property type="entry name" value="Ankyrin_rpt"/>
</dbReference>
<dbReference type="PANTHER" id="PTHR24171:SF8">
    <property type="entry name" value="BRCA1-ASSOCIATED RING DOMAIN PROTEIN 1"/>
    <property type="match status" value="1"/>
</dbReference>
<dbReference type="PANTHER" id="PTHR24171">
    <property type="entry name" value="ANKYRIN REPEAT DOMAIN-CONTAINING PROTEIN 39-RELATED"/>
    <property type="match status" value="1"/>
</dbReference>
<feature type="region of interest" description="Disordered" evidence="4">
    <location>
        <begin position="1"/>
        <end position="21"/>
    </location>
</feature>
<protein>
    <submittedName>
        <fullName evidence="5">Ankyrin repeat-containing domain protein</fullName>
    </submittedName>
</protein>
<dbReference type="SUPFAM" id="SSF48403">
    <property type="entry name" value="Ankyrin repeat"/>
    <property type="match status" value="1"/>
</dbReference>
<organism evidence="5 6">
    <name type="scientific">Chaetomium fimeti</name>
    <dbReference type="NCBI Taxonomy" id="1854472"/>
    <lineage>
        <taxon>Eukaryota</taxon>
        <taxon>Fungi</taxon>
        <taxon>Dikarya</taxon>
        <taxon>Ascomycota</taxon>
        <taxon>Pezizomycotina</taxon>
        <taxon>Sordariomycetes</taxon>
        <taxon>Sordariomycetidae</taxon>
        <taxon>Sordariales</taxon>
        <taxon>Chaetomiaceae</taxon>
        <taxon>Chaetomium</taxon>
    </lineage>
</organism>
<dbReference type="PROSITE" id="PS50088">
    <property type="entry name" value="ANK_REPEAT"/>
    <property type="match status" value="1"/>
</dbReference>
<dbReference type="InterPro" id="IPR036770">
    <property type="entry name" value="Ankyrin_rpt-contain_sf"/>
</dbReference>
<evidence type="ECO:0000256" key="1">
    <source>
        <dbReference type="ARBA" id="ARBA00022737"/>
    </source>
</evidence>
<reference evidence="5" key="1">
    <citation type="journal article" date="2023" name="Mol. Phylogenet. Evol.">
        <title>Genome-scale phylogeny and comparative genomics of the fungal order Sordariales.</title>
        <authorList>
            <person name="Hensen N."/>
            <person name="Bonometti L."/>
            <person name="Westerberg I."/>
            <person name="Brannstrom I.O."/>
            <person name="Guillou S."/>
            <person name="Cros-Aarteil S."/>
            <person name="Calhoun S."/>
            <person name="Haridas S."/>
            <person name="Kuo A."/>
            <person name="Mondo S."/>
            <person name="Pangilinan J."/>
            <person name="Riley R."/>
            <person name="LaButti K."/>
            <person name="Andreopoulos B."/>
            <person name="Lipzen A."/>
            <person name="Chen C."/>
            <person name="Yan M."/>
            <person name="Daum C."/>
            <person name="Ng V."/>
            <person name="Clum A."/>
            <person name="Steindorff A."/>
            <person name="Ohm R.A."/>
            <person name="Martin F."/>
            <person name="Silar P."/>
            <person name="Natvig D.O."/>
            <person name="Lalanne C."/>
            <person name="Gautier V."/>
            <person name="Ament-Velasquez S.L."/>
            <person name="Kruys A."/>
            <person name="Hutchinson M.I."/>
            <person name="Powell A.J."/>
            <person name="Barry K."/>
            <person name="Miller A.N."/>
            <person name="Grigoriev I.V."/>
            <person name="Debuchy R."/>
            <person name="Gladieux P."/>
            <person name="Hiltunen Thoren M."/>
            <person name="Johannesson H."/>
        </authorList>
    </citation>
    <scope>NUCLEOTIDE SEQUENCE</scope>
    <source>
        <strain evidence="5">CBS 168.71</strain>
    </source>
</reference>
<dbReference type="Pfam" id="PF12796">
    <property type="entry name" value="Ank_2"/>
    <property type="match status" value="1"/>
</dbReference>
<keyword evidence="6" id="KW-1185">Reference proteome</keyword>
<sequence length="73" mass="7575">MIKALLEGGAEVDSKDSSGRTPLSLAAEHGYEAVAKLLLENGAEIDLKDAQGYAPIDWAAKGGHVAVSKLLGR</sequence>
<dbReference type="GO" id="GO:0004842">
    <property type="term" value="F:ubiquitin-protein transferase activity"/>
    <property type="evidence" value="ECO:0007669"/>
    <property type="project" value="TreeGrafter"/>
</dbReference>
<gene>
    <name evidence="5" type="ORF">B0H64DRAFT_379426</name>
</gene>
<dbReference type="GeneID" id="87839614"/>
<evidence type="ECO:0000313" key="5">
    <source>
        <dbReference type="EMBL" id="KAK3299914.1"/>
    </source>
</evidence>
<dbReference type="RefSeq" id="XP_062663428.1">
    <property type="nucleotide sequence ID" value="XM_062802666.1"/>
</dbReference>
<accession>A0AAE0LX35</accession>
<evidence type="ECO:0000256" key="4">
    <source>
        <dbReference type="SAM" id="MobiDB-lite"/>
    </source>
</evidence>
<evidence type="ECO:0000256" key="3">
    <source>
        <dbReference type="PROSITE-ProRule" id="PRU00023"/>
    </source>
</evidence>
<reference evidence="5" key="2">
    <citation type="submission" date="2023-06" db="EMBL/GenBank/DDBJ databases">
        <authorList>
            <consortium name="Lawrence Berkeley National Laboratory"/>
            <person name="Haridas S."/>
            <person name="Hensen N."/>
            <person name="Bonometti L."/>
            <person name="Westerberg I."/>
            <person name="Brannstrom I.O."/>
            <person name="Guillou S."/>
            <person name="Cros-Aarteil S."/>
            <person name="Calhoun S."/>
            <person name="Kuo A."/>
            <person name="Mondo S."/>
            <person name="Pangilinan J."/>
            <person name="Riley R."/>
            <person name="Labutti K."/>
            <person name="Andreopoulos B."/>
            <person name="Lipzen A."/>
            <person name="Chen C."/>
            <person name="Yanf M."/>
            <person name="Daum C."/>
            <person name="Ng V."/>
            <person name="Clum A."/>
            <person name="Steindorff A."/>
            <person name="Ohm R."/>
            <person name="Martin F."/>
            <person name="Silar P."/>
            <person name="Natvig D."/>
            <person name="Lalanne C."/>
            <person name="Gautier V."/>
            <person name="Ament-Velasquez S.L."/>
            <person name="Kruys A."/>
            <person name="Hutchinson M.I."/>
            <person name="Powell A.J."/>
            <person name="Barry K."/>
            <person name="Miller A.N."/>
            <person name="Grigoriev I.V."/>
            <person name="Debuchy R."/>
            <person name="Gladieux P."/>
            <person name="Thoren M.H."/>
            <person name="Johannesson H."/>
        </authorList>
    </citation>
    <scope>NUCLEOTIDE SEQUENCE</scope>
    <source>
        <strain evidence="5">CBS 168.71</strain>
    </source>
</reference>
<dbReference type="AlphaFoldDB" id="A0AAE0LX35"/>
<dbReference type="PROSITE" id="PS50297">
    <property type="entry name" value="ANK_REP_REGION"/>
    <property type="match status" value="1"/>
</dbReference>
<feature type="repeat" description="ANK" evidence="3">
    <location>
        <begin position="18"/>
        <end position="50"/>
    </location>
</feature>